<sequence length="1491" mass="150102">GIGQNASGVITTTGTGKLTGGSSAGNVTLDQGNTVANLGAFNVASGTFTLNDTTGGLNVTGAVTTNGTGLASITTTGGNLAVTTGSVAGLGVTLTTTGNGNGITLNGGINGNAGDVTLKSASLISQTATGLINTTGTLTGSAATSAILDQGNAVANLGAFTTNGTFTLVDAYSSGLTVTGVVTTNKAGDASISNTGSITIDGTSPHSGSVTGSNITLTTTTSGSNIILNGYVTDANVGTVTLNSAGDISQNINGVITATNLVGSTGSTGTTTAGLYSANNLIANLGTFTTHGDFALKDTLGAGLNVTGTVNSGTGSVVLNSASAITENQGASITTGTGANTGLLLLGTGILDFYTYGSSNSIPILAAYTTGTSSIQFMDNRSLVVGTVNDSLTGTPAAQKTGITATGMVELATTTISGGNINGDGNGAASARITTTDTSAAGGVILNAAGGIGIAAPVYTTTTAGTRLTGTRLNLTSNGNGTAGDISLIEDNTLNASRINLVTNGSSVAGNRILVTLGTLAKNTFIVDSSKGTPSVDLTLNAPNSSIVNSAVAGVPTTFTVTANTLTLQAGVAIGGTVTGADPINTAAAAINAISSDSALGGTATVGGIYLSNNQTTNLTALATTIGGSSGAIDVANTSGMLTVGSGGVTSSFNTVYLHNPSTALSDGITLATGSTVTGYASAGNTAVSLSADQLFVNKSGASAVIANGGGRWLVYSSNPANDTFGPVGSILISGNYALWNTSFSNYPITTLTGNRYLFAYQPTVSFIPDNLSKTYGQDYTTQVANVTVTPSGFYSGNGSGNAFIQEDATHNTFTGSTVATSTGSAATAHVSGSPYPITLALATLANTNGNAINLGSSQLIVNPAPLTVTANSTSKNYGQTVTFTGIEFGSSGLQIGETIGSVTLASAGAAATAHVLGSPYTIIASNATGGTFTPSDYAISYVNGLLTINPVPLIVTANNASKTYGQTLTFVGTEFTVTGLQNGQTVGSVSLASLGAVANAIVGSSPYPIIPSNATGGTFTPSDYLSISYVNGLLTVNPLPVIITGSRIYDSTTNLAGTLFSATNRLAGDSLSFGGSATADSANVGTYTVKGLTPNSLNIANLTLGGASAGNYTLTDATGNGTIDYRPITLTAGSNFPGTRNYGDTTNPTPTVPAEYTVGGLGMAGGENAKTLLGFTVGSAANSITPAGVYLPGTPVAYKVSGVGTGINGNYQITAIKDGTLTISAKALVQELEPKPAPNYPVNASGNTVLDGYIGDEDSPISITRMLINLFNGNNLYYLPQSQLMASNSNQRGSRYPINLHHSFRSRTITASRNPMRAMMHSDKYGLKPFGWGLSDIGQPDLIASGLVLSKQERDLSKMMGLKVPGIEPERLKEAGLERSGFDIDEHGRKLNPSGLEAAGSKLSQLNAKELRNYRLTEYEEVNILIQPNIPVRIKPFDPFVEPNKIDLTDKANKIKWGEADTGLESLRDVPTWGLLDNRLIKYPSNKYQP</sequence>
<proteinExistence type="predicted"/>
<organism evidence="2 3">
    <name type="scientific">Candidatus Methylumidiphilus alinenensis</name>
    <dbReference type="NCBI Taxonomy" id="2202197"/>
    <lineage>
        <taxon>Bacteria</taxon>
        <taxon>Pseudomonadati</taxon>
        <taxon>Pseudomonadota</taxon>
        <taxon>Gammaproteobacteria</taxon>
        <taxon>Methylococcales</taxon>
        <taxon>Candidatus Methylumidiphilus</taxon>
    </lineage>
</organism>
<dbReference type="InterPro" id="IPR041286">
    <property type="entry name" value="MBG_2"/>
</dbReference>
<protein>
    <recommendedName>
        <fullName evidence="1">MBG domain-containing protein</fullName>
    </recommendedName>
</protein>
<feature type="domain" description="MBG" evidence="1">
    <location>
        <begin position="867"/>
        <end position="948"/>
    </location>
</feature>
<feature type="non-terminal residue" evidence="2">
    <location>
        <position position="1"/>
    </location>
</feature>
<dbReference type="Pfam" id="PF18676">
    <property type="entry name" value="MBG_2"/>
    <property type="match status" value="2"/>
</dbReference>
<name>A0A2W4QEA4_9GAMM</name>
<evidence type="ECO:0000313" key="3">
    <source>
        <dbReference type="Proteomes" id="UP000249396"/>
    </source>
</evidence>
<accession>A0A2W4QEA4</accession>
<gene>
    <name evidence="2" type="ORF">DM484_29595</name>
</gene>
<dbReference type="Proteomes" id="UP000249396">
    <property type="component" value="Unassembled WGS sequence"/>
</dbReference>
<evidence type="ECO:0000259" key="1">
    <source>
        <dbReference type="Pfam" id="PF18676"/>
    </source>
</evidence>
<dbReference type="EMBL" id="QJPH01000575">
    <property type="protein sequence ID" value="PZN69516.1"/>
    <property type="molecule type" value="Genomic_DNA"/>
</dbReference>
<reference evidence="2 3" key="1">
    <citation type="journal article" date="2018" name="Aquat. Microb. Ecol.">
        <title>Gammaproteobacterial methanotrophs dominate.</title>
        <authorList>
            <person name="Rissanen A.J."/>
            <person name="Saarenheimo J."/>
            <person name="Tiirola M."/>
            <person name="Peura S."/>
            <person name="Aalto S.L."/>
            <person name="Karvinen A."/>
            <person name="Nykanen H."/>
        </authorList>
    </citation>
    <scope>NUCLEOTIDE SEQUENCE [LARGE SCALE GENOMIC DNA]</scope>
    <source>
        <strain evidence="2">AMbin10</strain>
    </source>
</reference>
<feature type="domain" description="MBG" evidence="1">
    <location>
        <begin position="954"/>
        <end position="1036"/>
    </location>
</feature>
<evidence type="ECO:0000313" key="2">
    <source>
        <dbReference type="EMBL" id="PZN69516.1"/>
    </source>
</evidence>
<comment type="caution">
    <text evidence="2">The sequence shown here is derived from an EMBL/GenBank/DDBJ whole genome shotgun (WGS) entry which is preliminary data.</text>
</comment>